<feature type="compositionally biased region" description="Basic and acidic residues" evidence="1">
    <location>
        <begin position="1"/>
        <end position="15"/>
    </location>
</feature>
<feature type="region of interest" description="Disordered" evidence="1">
    <location>
        <begin position="1"/>
        <end position="36"/>
    </location>
</feature>
<evidence type="ECO:0000313" key="2">
    <source>
        <dbReference type="EMBL" id="OMO61182.1"/>
    </source>
</evidence>
<protein>
    <submittedName>
        <fullName evidence="2">Uncharacterized protein</fullName>
    </submittedName>
</protein>
<evidence type="ECO:0000256" key="1">
    <source>
        <dbReference type="SAM" id="MobiDB-lite"/>
    </source>
</evidence>
<reference evidence="3" key="1">
    <citation type="submission" date="2013-09" db="EMBL/GenBank/DDBJ databases">
        <title>Corchorus olitorius genome sequencing.</title>
        <authorList>
            <person name="Alam M."/>
            <person name="Haque M.S."/>
            <person name="Islam M.S."/>
            <person name="Emdad E.M."/>
            <person name="Islam M.M."/>
            <person name="Ahmed B."/>
            <person name="Halim A."/>
            <person name="Hossen Q.M.M."/>
            <person name="Hossain M.Z."/>
            <person name="Ahmed R."/>
            <person name="Khan M.M."/>
            <person name="Islam R."/>
            <person name="Rashid M.M."/>
            <person name="Khan S.A."/>
            <person name="Rahman M.S."/>
            <person name="Alam M."/>
            <person name="Yahiya A.S."/>
            <person name="Khan M.S."/>
            <person name="Azam M.S."/>
            <person name="Haque T."/>
            <person name="Lashkar M.Z.H."/>
            <person name="Akhand A.I."/>
            <person name="Morshed G."/>
            <person name="Roy S."/>
            <person name="Uddin K.S."/>
            <person name="Rabeya T."/>
            <person name="Hossain A.S."/>
            <person name="Chowdhury A."/>
            <person name="Snigdha A.R."/>
            <person name="Mortoza M.S."/>
            <person name="Matin S.A."/>
            <person name="Hoque S.M.E."/>
            <person name="Islam M.K."/>
            <person name="Roy D.K."/>
            <person name="Haider R."/>
            <person name="Moosa M.M."/>
            <person name="Elias S.M."/>
            <person name="Hasan A.M."/>
            <person name="Jahan S."/>
            <person name="Shafiuddin M."/>
            <person name="Mahmood N."/>
            <person name="Shommy N.S."/>
        </authorList>
    </citation>
    <scope>NUCLEOTIDE SEQUENCE [LARGE SCALE GENOMIC DNA]</scope>
    <source>
        <strain evidence="3">cv. O-4</strain>
    </source>
</reference>
<sequence length="85" mass="9748">MSDKLSRGKSVKREVIQGADGDCSRKEKKEKRVERCEPSEREYGEVMCQLASHQPDKSKLAPIFREKIPLDLPPGEFCFSLFFIS</sequence>
<gene>
    <name evidence="2" type="ORF">COLO4_33512</name>
</gene>
<dbReference type="AlphaFoldDB" id="A0A1R3GT01"/>
<dbReference type="Proteomes" id="UP000187203">
    <property type="component" value="Unassembled WGS sequence"/>
</dbReference>
<feature type="compositionally biased region" description="Basic and acidic residues" evidence="1">
    <location>
        <begin position="22"/>
        <end position="36"/>
    </location>
</feature>
<proteinExistence type="predicted"/>
<keyword evidence="3" id="KW-1185">Reference proteome</keyword>
<comment type="caution">
    <text evidence="2">The sequence shown here is derived from an EMBL/GenBank/DDBJ whole genome shotgun (WGS) entry which is preliminary data.</text>
</comment>
<evidence type="ECO:0000313" key="3">
    <source>
        <dbReference type="Proteomes" id="UP000187203"/>
    </source>
</evidence>
<name>A0A1R3GT01_9ROSI</name>
<organism evidence="2 3">
    <name type="scientific">Corchorus olitorius</name>
    <dbReference type="NCBI Taxonomy" id="93759"/>
    <lineage>
        <taxon>Eukaryota</taxon>
        <taxon>Viridiplantae</taxon>
        <taxon>Streptophyta</taxon>
        <taxon>Embryophyta</taxon>
        <taxon>Tracheophyta</taxon>
        <taxon>Spermatophyta</taxon>
        <taxon>Magnoliopsida</taxon>
        <taxon>eudicotyledons</taxon>
        <taxon>Gunneridae</taxon>
        <taxon>Pentapetalae</taxon>
        <taxon>rosids</taxon>
        <taxon>malvids</taxon>
        <taxon>Malvales</taxon>
        <taxon>Malvaceae</taxon>
        <taxon>Grewioideae</taxon>
        <taxon>Apeibeae</taxon>
        <taxon>Corchorus</taxon>
    </lineage>
</organism>
<dbReference type="EMBL" id="AWUE01021742">
    <property type="protein sequence ID" value="OMO61182.1"/>
    <property type="molecule type" value="Genomic_DNA"/>
</dbReference>
<accession>A0A1R3GT01</accession>